<dbReference type="RefSeq" id="WP_002279527.1">
    <property type="nucleotide sequence ID" value="NZ_CBCRTG010000002.1"/>
</dbReference>
<accession>A0AAX1K1H4</accession>
<evidence type="ECO:0000313" key="1">
    <source>
        <dbReference type="EMBL" id="QQL46745.1"/>
    </source>
</evidence>
<name>A0AAX1K1H4_STRMG</name>
<proteinExistence type="predicted"/>
<evidence type="ECO:0000313" key="2">
    <source>
        <dbReference type="Proteomes" id="UP000595884"/>
    </source>
</evidence>
<organism evidence="1 2">
    <name type="scientific">Streptococcus mutans</name>
    <dbReference type="NCBI Taxonomy" id="1309"/>
    <lineage>
        <taxon>Bacteria</taxon>
        <taxon>Bacillati</taxon>
        <taxon>Bacillota</taxon>
        <taxon>Bacilli</taxon>
        <taxon>Lactobacillales</taxon>
        <taxon>Streptococcaceae</taxon>
        <taxon>Streptococcus</taxon>
    </lineage>
</organism>
<protein>
    <submittedName>
        <fullName evidence="1">Bacteriocin</fullName>
    </submittedName>
</protein>
<sequence>MNSLAFEEFEAVGVEHLADTDGGGLLLAGLGAVGGFLTGGVAGGAVGTVTLPIVGSVAGATAGAYGGAATGFVAGAAVDTWGPWI</sequence>
<dbReference type="Proteomes" id="UP000595884">
    <property type="component" value="Chromosome"/>
</dbReference>
<reference evidence="2" key="1">
    <citation type="submission" date="2020-12" db="EMBL/GenBank/DDBJ databases">
        <authorList>
            <person name="Wen Z.T."/>
        </authorList>
    </citation>
    <scope>NUCLEOTIDE SEQUENCE [LARGE SCALE GENOMIC DNA]</scope>
    <source>
        <strain evidence="2">27-3</strain>
    </source>
</reference>
<dbReference type="EMBL" id="CP066294">
    <property type="protein sequence ID" value="QQL46745.1"/>
    <property type="molecule type" value="Genomic_DNA"/>
</dbReference>
<gene>
    <name evidence="1" type="ORF">IGS65_006480</name>
</gene>
<dbReference type="AlphaFoldDB" id="A0AAX1K1H4"/>